<organism evidence="1 2">
    <name type="scientific">Mucilaginibacter terrae</name>
    <dbReference type="NCBI Taxonomy" id="1955052"/>
    <lineage>
        <taxon>Bacteria</taxon>
        <taxon>Pseudomonadati</taxon>
        <taxon>Bacteroidota</taxon>
        <taxon>Sphingobacteriia</taxon>
        <taxon>Sphingobacteriales</taxon>
        <taxon>Sphingobacteriaceae</taxon>
        <taxon>Mucilaginibacter</taxon>
    </lineage>
</organism>
<proteinExistence type="predicted"/>
<reference evidence="2" key="1">
    <citation type="submission" date="2023-07" db="EMBL/GenBank/DDBJ databases">
        <title>Functional and genomic diversity of the sorghum phyllosphere microbiome.</title>
        <authorList>
            <person name="Shade A."/>
        </authorList>
    </citation>
    <scope>NUCLEOTIDE SEQUENCE [LARGE SCALE GENOMIC DNA]</scope>
    <source>
        <strain evidence="2">SORGH_AS_0422</strain>
    </source>
</reference>
<dbReference type="EMBL" id="JAVLVU010000001">
    <property type="protein sequence ID" value="MDT3405128.1"/>
    <property type="molecule type" value="Genomic_DNA"/>
</dbReference>
<name>A0ABU3GZD5_9SPHI</name>
<evidence type="ECO:0000313" key="2">
    <source>
        <dbReference type="Proteomes" id="UP001258315"/>
    </source>
</evidence>
<keyword evidence="2" id="KW-1185">Reference proteome</keyword>
<comment type="caution">
    <text evidence="1">The sequence shown here is derived from an EMBL/GenBank/DDBJ whole genome shotgun (WGS) entry which is preliminary data.</text>
</comment>
<protein>
    <submittedName>
        <fullName evidence="1">Uncharacterized protein</fullName>
    </submittedName>
</protein>
<dbReference type="Proteomes" id="UP001258315">
    <property type="component" value="Unassembled WGS sequence"/>
</dbReference>
<gene>
    <name evidence="1" type="ORF">QE417_004200</name>
</gene>
<sequence>MFANIYLCTKISTQHFTTLNLVKFHTTPCYSEVNKYPISTRHFTTLNLVKFHTIPCYSEVNKYP</sequence>
<evidence type="ECO:0000313" key="1">
    <source>
        <dbReference type="EMBL" id="MDT3405128.1"/>
    </source>
</evidence>
<accession>A0ABU3GZD5</accession>